<evidence type="ECO:0000313" key="1">
    <source>
        <dbReference type="EMBL" id="CUQ19605.1"/>
    </source>
</evidence>
<dbReference type="RefSeq" id="WP_224207288.1">
    <property type="nucleotide sequence ID" value="NZ_CABMFH010000031.1"/>
</dbReference>
<dbReference type="EMBL" id="CZAE01000030">
    <property type="protein sequence ID" value="CUQ19605.1"/>
    <property type="molecule type" value="Genomic_DNA"/>
</dbReference>
<sequence length="459" mass="55443">MLDNGTRHPNLVLLKLAGFFHDNGIQFELILDPKADTSHYTKIYMSRVFTYTELPELYIRAKGTSEERKFHCGGTGFYANEANVMEYRKMREDDMNRLENDEFLNSLRNFHGGKEYGINMARQMPYYHLYDSFVNQQVEKGFKREKYKDYQKYSIGFLTRGCVRHCPFCVNKLENHILPYSKLQCFLDEERDDNGKLIRPYIYLWDDNFLASDPSIWRPLLEQLIETKRPFQFRQGLDERMLAESPYGEEMAEMLSRSRYHGDFIFAFDNWKDHELIEKSLKIWKRYNPKKGTKFYLFCGYKQAEHSQDKFYKDIWELFQRIKILMSYGCVGYVMRHEDYHKAPIPNFYIQIARWCNQQAFYKKMSFWEYCYRNQTYWEQHSGFEVLDEIKSFDAFQKDLSAGFYAHPNKNGKVRKICRTLQTALDVLEMFPNHYDELIQMYNYKMEDLIDPILWQNRI</sequence>
<protein>
    <recommendedName>
        <fullName evidence="3">Radical SAM protein</fullName>
    </recommendedName>
</protein>
<evidence type="ECO:0000313" key="2">
    <source>
        <dbReference type="Proteomes" id="UP000095606"/>
    </source>
</evidence>
<organism evidence="1 2">
    <name type="scientific">Bacteroides faecis</name>
    <dbReference type="NCBI Taxonomy" id="674529"/>
    <lineage>
        <taxon>Bacteria</taxon>
        <taxon>Pseudomonadati</taxon>
        <taxon>Bacteroidota</taxon>
        <taxon>Bacteroidia</taxon>
        <taxon>Bacteroidales</taxon>
        <taxon>Bacteroidaceae</taxon>
        <taxon>Bacteroides</taxon>
    </lineage>
</organism>
<reference evidence="1 2" key="1">
    <citation type="submission" date="2015-09" db="EMBL/GenBank/DDBJ databases">
        <authorList>
            <consortium name="Pathogen Informatics"/>
        </authorList>
    </citation>
    <scope>NUCLEOTIDE SEQUENCE [LARGE SCALE GENOMIC DNA]</scope>
    <source>
        <strain evidence="1 2">2789STDY5834846</strain>
    </source>
</reference>
<dbReference type="GeneID" id="69589305"/>
<proteinExistence type="predicted"/>
<dbReference type="Proteomes" id="UP000095606">
    <property type="component" value="Unassembled WGS sequence"/>
</dbReference>
<name>A0A174UIN8_9BACE</name>
<dbReference type="AlphaFoldDB" id="A0A174UIN8"/>
<gene>
    <name evidence="1" type="ORF">ERS852461_04520</name>
</gene>
<accession>A0A174UIN8</accession>
<evidence type="ECO:0008006" key="3">
    <source>
        <dbReference type="Google" id="ProtNLM"/>
    </source>
</evidence>